<dbReference type="InterPro" id="IPR001694">
    <property type="entry name" value="NADH_UbQ_OxRdtase_su1/FPO"/>
</dbReference>
<feature type="transmembrane region" description="Helical" evidence="5">
    <location>
        <begin position="131"/>
        <end position="150"/>
    </location>
</feature>
<dbReference type="OrthoDB" id="15253at2157"/>
<dbReference type="PROSITE" id="PS00667">
    <property type="entry name" value="COMPLEX1_ND1_1"/>
    <property type="match status" value="1"/>
</dbReference>
<keyword evidence="3 5" id="KW-1133">Transmembrane helix</keyword>
<evidence type="ECO:0000256" key="1">
    <source>
        <dbReference type="ARBA" id="ARBA00004141"/>
    </source>
</evidence>
<gene>
    <name evidence="6" type="ORF">TVG1163214</name>
</gene>
<organism evidence="6 7">
    <name type="scientific">Thermoplasma volcanium (strain ATCC 51530 / DSM 4299 / JCM 9571 / NBRC 15438 / GSS1)</name>
    <dbReference type="NCBI Taxonomy" id="273116"/>
    <lineage>
        <taxon>Archaea</taxon>
        <taxon>Methanobacteriati</taxon>
        <taxon>Thermoplasmatota</taxon>
        <taxon>Thermoplasmata</taxon>
        <taxon>Thermoplasmatales</taxon>
        <taxon>Thermoplasmataceae</taxon>
        <taxon>Thermoplasma</taxon>
    </lineage>
</organism>
<dbReference type="GO" id="GO:0003954">
    <property type="term" value="F:NADH dehydrogenase activity"/>
    <property type="evidence" value="ECO:0007669"/>
    <property type="project" value="TreeGrafter"/>
</dbReference>
<name>Q979M4_THEVO</name>
<feature type="transmembrane region" description="Helical" evidence="5">
    <location>
        <begin position="288"/>
        <end position="309"/>
    </location>
</feature>
<sequence length="346" mass="38814">MNILLRLQLFFQITGHYASYFLAYIFETIFFLIFVFVSLIAMIYLFRKYMARLQLRYGPNRVGKFGSLQLIADAIKLVGKESILPKLRDDFAYKTAPYIVFIGLVVGFILIPYGDFYWIGSLTITHSDVSLILFFGAIAMMPIGEILAGISSHNKYALLGAMRGVAKDVSFEVPMMLSAIALVMMDSAVNKTPLEFSSLVSTQFIPFGILQPLGLFVFMVAMIARSSYTPFDLSESDSEIVSGYSTEYSGMRFGLFYMGMFGSIFLGSLVISLLYLGGYNGPYSSYAGFIYLLIKGLIMVLISFLIWLSMPRIRIDRFVNFGWKILLPIAIINLIWAGFLTLGVIS</sequence>
<proteinExistence type="inferred from homology"/>
<protein>
    <submittedName>
        <fullName evidence="6">NADH dehydrogenase I chain E</fullName>
    </submittedName>
</protein>
<keyword evidence="4 5" id="KW-0472">Membrane</keyword>
<dbReference type="InterPro" id="IPR018086">
    <property type="entry name" value="NADH_UbQ_OxRdtase_su1_CS"/>
</dbReference>
<dbReference type="AlphaFoldDB" id="Q979M4"/>
<dbReference type="GO" id="GO:0009060">
    <property type="term" value="P:aerobic respiration"/>
    <property type="evidence" value="ECO:0007669"/>
    <property type="project" value="TreeGrafter"/>
</dbReference>
<dbReference type="Proteomes" id="UP000001017">
    <property type="component" value="Chromosome"/>
</dbReference>
<evidence type="ECO:0000313" key="6">
    <source>
        <dbReference type="EMBL" id="BAB60278.1"/>
    </source>
</evidence>
<dbReference type="NCBIfam" id="NF004741">
    <property type="entry name" value="PRK06076.1-2"/>
    <property type="match status" value="1"/>
</dbReference>
<reference evidence="6 7" key="1">
    <citation type="journal article" date="1999" name="Proc. Jpn. Acad.">
        <title>Determination of the complete genomic DNA sequence of Thermoplasma volvanium GSS1.</title>
        <authorList>
            <person name="Kawashima T."/>
            <person name="Yamamoto Y."/>
            <person name="Aramaki H."/>
            <person name="Nunoshiba T."/>
            <person name="Kawamoto T."/>
            <person name="Watanabe K."/>
            <person name="Yamazaki M."/>
            <person name="Kanehori K."/>
            <person name="Amano N."/>
            <person name="Ohya Y."/>
            <person name="Makino K."/>
            <person name="Suzuki M."/>
        </authorList>
    </citation>
    <scope>NUCLEOTIDE SEQUENCE [LARGE SCALE GENOMIC DNA]</scope>
    <source>
        <strain evidence="7">ATCC 51530 / DSM 4299 / JCM 9571 / NBRC 15438 / GSS1</strain>
    </source>
</reference>
<feature type="transmembrane region" description="Helical" evidence="5">
    <location>
        <begin position="171"/>
        <end position="189"/>
    </location>
</feature>
<evidence type="ECO:0000256" key="4">
    <source>
        <dbReference type="ARBA" id="ARBA00023136"/>
    </source>
</evidence>
<keyword evidence="2 5" id="KW-0812">Transmembrane</keyword>
<dbReference type="Pfam" id="PF00146">
    <property type="entry name" value="NADHdh"/>
    <property type="match status" value="1"/>
</dbReference>
<evidence type="ECO:0000256" key="2">
    <source>
        <dbReference type="ARBA" id="ARBA00022692"/>
    </source>
</evidence>
<reference evidence="6 7" key="2">
    <citation type="journal article" date="2000" name="Proc. Natl. Acad. Sci. U.S.A.">
        <title>Archaeal adaptation to higher temperatures revealed by genomic sequence of Thermoplasma volcanium.</title>
        <authorList>
            <person name="Kawashima T."/>
            <person name="Amano N."/>
            <person name="Koike H."/>
            <person name="Makino S."/>
            <person name="Higuchi S."/>
            <person name="Kawashima-Ohya Y."/>
            <person name="Watanabe K."/>
            <person name="Yamazaki M."/>
            <person name="Kanehori K."/>
            <person name="Kawamoto T."/>
            <person name="Nunoshiba T."/>
            <person name="Yamamoto Y."/>
            <person name="Aramaki H."/>
            <person name="Makino K."/>
            <person name="Suzuki M."/>
        </authorList>
    </citation>
    <scope>NUCLEOTIDE SEQUENCE [LARGE SCALE GENOMIC DNA]</scope>
    <source>
        <strain evidence="7">ATCC 51530 / DSM 4299 / JCM 9571 / NBRC 15438 / GSS1</strain>
    </source>
</reference>
<dbReference type="GO" id="GO:0016020">
    <property type="term" value="C:membrane"/>
    <property type="evidence" value="ECO:0007669"/>
    <property type="project" value="UniProtKB-SubCell"/>
</dbReference>
<evidence type="ECO:0000256" key="5">
    <source>
        <dbReference type="SAM" id="Phobius"/>
    </source>
</evidence>
<feature type="transmembrane region" description="Helical" evidence="5">
    <location>
        <begin position="204"/>
        <end position="224"/>
    </location>
</feature>
<dbReference type="EMBL" id="BA000011">
    <property type="protein sequence ID" value="BAB60278.1"/>
    <property type="molecule type" value="Genomic_DNA"/>
</dbReference>
<feature type="transmembrane region" description="Helical" evidence="5">
    <location>
        <begin position="20"/>
        <end position="46"/>
    </location>
</feature>
<dbReference type="KEGG" id="tvo:TVG1163214"/>
<evidence type="ECO:0000313" key="7">
    <source>
        <dbReference type="Proteomes" id="UP000001017"/>
    </source>
</evidence>
<dbReference type="PaxDb" id="273116-14325374"/>
<dbReference type="DNASU" id="1441252"/>
<dbReference type="RefSeq" id="WP_010917370.1">
    <property type="nucleotide sequence ID" value="NC_002689.2"/>
</dbReference>
<feature type="transmembrane region" description="Helical" evidence="5">
    <location>
        <begin position="255"/>
        <end position="276"/>
    </location>
</feature>
<dbReference type="GeneID" id="1441252"/>
<accession>Q979M4</accession>
<keyword evidence="7" id="KW-1185">Reference proteome</keyword>
<feature type="transmembrane region" description="Helical" evidence="5">
    <location>
        <begin position="321"/>
        <end position="345"/>
    </location>
</feature>
<feature type="transmembrane region" description="Helical" evidence="5">
    <location>
        <begin position="96"/>
        <end position="119"/>
    </location>
</feature>
<dbReference type="PANTHER" id="PTHR11432">
    <property type="entry name" value="NADH DEHYDROGENASE SUBUNIT 1"/>
    <property type="match status" value="1"/>
</dbReference>
<dbReference type="PANTHER" id="PTHR11432:SF3">
    <property type="entry name" value="NADH-UBIQUINONE OXIDOREDUCTASE CHAIN 1"/>
    <property type="match status" value="1"/>
</dbReference>
<dbReference type="PhylomeDB" id="Q979M4"/>
<evidence type="ECO:0000256" key="3">
    <source>
        <dbReference type="ARBA" id="ARBA00022989"/>
    </source>
</evidence>
<dbReference type="eggNOG" id="arCOG01546">
    <property type="taxonomic scope" value="Archaea"/>
</dbReference>
<dbReference type="HOGENOM" id="CLU_015134_0_1_2"/>
<dbReference type="HAMAP" id="MF_01350">
    <property type="entry name" value="NDH1_NuoH"/>
    <property type="match status" value="1"/>
</dbReference>
<comment type="subcellular location">
    <subcellularLocation>
        <location evidence="1">Membrane</location>
        <topology evidence="1">Multi-pass membrane protein</topology>
    </subcellularLocation>
</comment>
<dbReference type="STRING" id="273116.gene:9381935"/>